<feature type="compositionally biased region" description="Polar residues" evidence="2">
    <location>
        <begin position="3136"/>
        <end position="3151"/>
    </location>
</feature>
<dbReference type="InterPro" id="IPR028236">
    <property type="entry name" value="CPLANE1"/>
</dbReference>
<feature type="region of interest" description="Disordered" evidence="2">
    <location>
        <begin position="2081"/>
        <end position="2138"/>
    </location>
</feature>
<feature type="region of interest" description="Disordered" evidence="2">
    <location>
        <begin position="2674"/>
        <end position="2699"/>
    </location>
</feature>
<keyword evidence="1" id="KW-0175">Coiled coil</keyword>
<name>A0A6J0HY05_9PASS</name>
<dbReference type="GO" id="GO:0060271">
    <property type="term" value="P:cilium assembly"/>
    <property type="evidence" value="ECO:0007669"/>
    <property type="project" value="TreeGrafter"/>
</dbReference>
<dbReference type="OrthoDB" id="5974632at2759"/>
<feature type="region of interest" description="Disordered" evidence="2">
    <location>
        <begin position="2434"/>
        <end position="2464"/>
    </location>
</feature>
<feature type="compositionally biased region" description="Polar residues" evidence="2">
    <location>
        <begin position="2093"/>
        <end position="2109"/>
    </location>
</feature>
<protein>
    <submittedName>
        <fullName evidence="4">Uncharacterized protein C5orf42 homolog isoform X1</fullName>
    </submittedName>
</protein>
<feature type="region of interest" description="Disordered" evidence="2">
    <location>
        <begin position="1913"/>
        <end position="1967"/>
    </location>
</feature>
<reference evidence="4" key="1">
    <citation type="submission" date="2025-08" db="UniProtKB">
        <authorList>
            <consortium name="RefSeq"/>
        </authorList>
    </citation>
    <scope>IDENTIFICATION</scope>
</reference>
<feature type="compositionally biased region" description="Basic residues" evidence="2">
    <location>
        <begin position="2441"/>
        <end position="2451"/>
    </location>
</feature>
<gene>
    <name evidence="4" type="primary">CUNH5orf42</name>
</gene>
<feature type="compositionally biased region" description="Polar residues" evidence="2">
    <location>
        <begin position="3097"/>
        <end position="3114"/>
    </location>
</feature>
<sequence length="3232" mass="365249">MEIKLDVLISTSIKQRKPWPRISWVGQEKEAIFLLDGKHINEINLVSGKTRKKIPQLQSLLKNVVVLTTSGNAAWLAGILTTGELFLWNKDRDCLKIVPAIEESRKVVAAAQECLMRLYLYVSGDGRKVLLTTPTACVFLWESTEHENTSSYKNSSSGRWTQILPDRSVMLPSTEEKEVGLHAAFVQNEILGDCCLCTFIFYSGECLVLTFLVLRWHENTFKHVSSLPYQIQWVQQTCSLVNLVPQCVSVKSRGALLCAFARDGLLFAVAVNQADPKATQVLFLNTLNFVTVSGSLKGCSSKSNTVPSKLIRSYWIGDMSWTPDSLFLACMLKRGSLILLTCMGELLTLVASGCSVEFGPAQFIPFHPLITYSSLSCNGFVVMKVDVVTIQQHSFCQDSDQSASSDSERDLMRQRFSVASHSRLPYLIVSDGYMITVLRFPNNFSPSGFIKSLLLDSTQQLENIRQNLQNFKSKGRSQCLRSLLSLKASLLKQVQNQSSIFSALPKFLEKDTTEMSEKTVDLLDYEEESDDEKQFYSSSPSFHNQRILSVVGKADQGHLEFASMFDTMHADDIEEKDKSSLKLYSIQKNLLTAWQIGVSKNMEEKDTLLNYTVNCIIHFFSIVQFVKCSLLNQDASLNKSVKNTQWMHCVLKYFQQCLTALYWHSRASLTGHVAKLTLETLKLLLIQQQDQLFSKNLLACFCLLKMVSHTLSSVCVLQYENFFASSNRNVLVELDSLTVPVFLILDDNTAQQFSSLKSLLREPPRVNHDAKTERRLIVLWRLLYKKAVWYQVQLKRKVNKNVEEASVVSLLISHIQATLQSSKVTLEQHLKINSVSGEEQFLLGSYRESVDTWKRSLCETKAKGGKRTCFLQTRYYLSILFCHLYQYNLCEAQGLCDHLVGEILRRSHLSTSQMEKFSDTKYFQHELWMVTSIHTETAMAVIRSMARFMAAYFTNQLLYIFPPHSVDILHPLHIKQDLPPRVIPLQHCLVARAVREQNLSSVWTAEYALDLFFIGGLIPEAVWLAHTLGDWKLSVSIGLAYQLYCQNSDGFSRLKNTEHHLPLDLSPMQTFQEKLQSFLGQPITSETSGHIKYKKFTDPIEEEDADVLYSSIQELLKAAVMADADILSETFQLLMDSAKDVSRKLYGLVPVGLYLPAPPLYCPQPASLSEEDGNDSLLKMEREIRQKVSGVLQRIMLLFRAAHCSCPAAQWYITQLKQARKVMQKIRMKGSLPLLSPFPETLLRYCDFCTVLCGTTSSEPHQFDDITCKILGGFRELCALCWMFHVREKLSDNCRQYQAARENISNMQDLKKNEHDASTVEHCLNAVGWACRMLPFCRFMNVEELVQDVILSLLGELPPTKKVAEIFVKAFPNPEDIRVPLRDKYNALQQRLRHSVVKVGPENEEIMSVIQAAEEARKKALKRVIRNIGPIEINIWEPAEEEAADDKEHCYDRFSIGTSLSTSTLTDLGNLQVYTDADTPDTLSDALCTEEIRAQTPSFQRNNEHQRKGEIGSKNSTCKIKALNWKTIHKDKVYRRDMHNQCNLPVVGAWEFERDDDEYVRFLELFLSYVLERDLIKYSDIGIPFLTSFSGLLREHELNSLFFDVHTTLKRRQGKSRSQSVFRAGSCYTVTLSPCNPETSVYNKTQNILEKPTVVQSVVQTKEPSVHNLMKGLNKGLFGLKHKSIYRAQTHNQGVTVALASQTFPSHTSSTLQTQATSKYIYKTVDVVDTVPGEELMIELMDKLSNIAKLLEWMIRWSDKRLLCGSNKQDSLEEILPMIHMKTSAAAVLTSLWLLEQLYRERSQTKSTKYKHPDNRDVKEFVSLSEAQSRTEKESSMDESFSVAANAPASVQNAPAYDDLCRTDFRVSTKSKYFDKKEIIHGNYSVPCATEDPNEVEPYVRQELDMVSERQEFFEEPYETPKSSNSSVKIKPVEHPREKVSISDVDSPQEDQNVEETREEKAEQNVMTEVVTSTDSHSFSLKQDAEVPSNAGISVSDCQPFHTVVSTTSSVASHTSVCAKKLEVKEEVPPEEKSNTSENVRHMLQDEMFKLIQLQQINFMSLMQIVQSSFGNVPNVQQMLQQHQSVHLAGSQHAHTAQGNGSPRTQLPSPENKGKPGQKSSDFHQRNSVEDEGNSGHVESHLDVNASLTLLESNSKETGFMLPSQYQHSSGPTKPLHLLASSSNIQKTVGFIPIEKKTSYSSGFPLLRLESSYFKSAFFHPVEMSSASARPPPVPRVAWSSSDSLWNHQSSYTIRKSKAKEDFSRSRYDPEIPRQMHEEERRWAERVHRGPPKHLNLDQYVGQQEFSPQQQFLADVNTYRAPITQNPAGIPLLHLHLDAAPRVPPAVKQPITTTLIPVKRATKDTDSREILQDAGISLLQVNLPQKRKAPKLIPFQDLIAFEQHHQHNSVLSTSYGQDQTEPIQLLKTNVEPFELRDVQKNRKRRKKRNKKQLQEKKEKKKPTVSFCPEASIITISDTEMVDESETEDHKTESASYPQDGLFVSMDTVEEAITTSADLHYMASVGKKPAETQDASTNTHPMLESYQDHGISGGNEISEVQKNEPAPSVPVPESSSAPAILPPDMYLNPRFPTEVKKKPLPSFRSDAPDLHEHEYISVIDIEDSDILSNLPMIPESAEEVDAAQQNEKFEIPSTAKLHHTAASVTNAIPCEALQKQGDHQKNASSQVQKEDKKSDSATDSVTWNILHEGDRTLPSSELPSKVIGREYFSTKQQEMDMQLQTLQNMIENMEQDFRNTKLLVKLIEDIEMATDSDLSARPSFSEAAEVIDDESERYLRGMIFEDVIDDQKEGLNLEYPVPSYTPVELHTPASAALASNFPSGMKSPSGVEFSLGGKAVLFHPGHPYCSSVASPEFQAPSEFLASSSSHICRDLHDSSLEDPLQVTGRSGFTDINDPVVESYIPLPELGFTKIQAKKSPRFHSFAAAHSQKTEKERKEIQTWMKRKQKERMREYMKKLEEQRQKECNPFNLRKNVHYSPTSKDIRMFQKRKEEKDKALLSEHHRMRISQALSLMNEMLSETPAHDHKTLSSTRSPQGYRRRHMASSKGGHLNSPVLSERSRIAAKPSFGQRLRRGTPALGLTQSQGNACMAPQKSTSRGRPRNAPNCPVDSRHSAEYGVSRTSKQKPPQVTTAVQTEDIDQESDRDIGSPWTVPDDIQRILQDAHDSMFQAPAGYDMSFSPLGSVNTDSVSESTGSILSKLDWNAVEAMIADVEDK</sequence>
<evidence type="ECO:0000256" key="1">
    <source>
        <dbReference type="SAM" id="Coils"/>
    </source>
</evidence>
<dbReference type="PANTHER" id="PTHR14492:SF4">
    <property type="entry name" value="CILIOGENESIS AND PLANAR POLARITY EFFECTOR 1"/>
    <property type="match status" value="1"/>
</dbReference>
<feature type="region of interest" description="Disordered" evidence="2">
    <location>
        <begin position="2555"/>
        <end position="2582"/>
    </location>
</feature>
<evidence type="ECO:0000313" key="4">
    <source>
        <dbReference type="RefSeq" id="XP_017679150.1"/>
    </source>
</evidence>
<feature type="compositionally biased region" description="Basic and acidic residues" evidence="2">
    <location>
        <begin position="1931"/>
        <end position="1941"/>
    </location>
</feature>
<dbReference type="Pfam" id="PF15392">
    <property type="entry name" value="Joubert"/>
    <property type="match status" value="1"/>
</dbReference>
<dbReference type="PANTHER" id="PTHR14492">
    <property type="entry name" value="JBTS17"/>
    <property type="match status" value="1"/>
</dbReference>
<dbReference type="GO" id="GO:0035869">
    <property type="term" value="C:ciliary transition zone"/>
    <property type="evidence" value="ECO:0007669"/>
    <property type="project" value="TreeGrafter"/>
</dbReference>
<dbReference type="RefSeq" id="XP_017679150.1">
    <property type="nucleotide sequence ID" value="XM_017823661.1"/>
</dbReference>
<keyword evidence="3" id="KW-1185">Reference proteome</keyword>
<dbReference type="Proteomes" id="UP000504624">
    <property type="component" value="Unplaced"/>
</dbReference>
<evidence type="ECO:0000256" key="2">
    <source>
        <dbReference type="SAM" id="MobiDB-lite"/>
    </source>
</evidence>
<accession>A0A6J0HY05</accession>
<dbReference type="CTD" id="65250"/>
<feature type="region of interest" description="Disordered" evidence="2">
    <location>
        <begin position="3036"/>
        <end position="3168"/>
    </location>
</feature>
<organism evidence="3 4">
    <name type="scientific">Lepidothrix coronata</name>
    <name type="common">blue-crowned manakin</name>
    <dbReference type="NCBI Taxonomy" id="321398"/>
    <lineage>
        <taxon>Eukaryota</taxon>
        <taxon>Metazoa</taxon>
        <taxon>Chordata</taxon>
        <taxon>Craniata</taxon>
        <taxon>Vertebrata</taxon>
        <taxon>Euteleostomi</taxon>
        <taxon>Archelosauria</taxon>
        <taxon>Archosauria</taxon>
        <taxon>Dinosauria</taxon>
        <taxon>Saurischia</taxon>
        <taxon>Theropoda</taxon>
        <taxon>Coelurosauria</taxon>
        <taxon>Aves</taxon>
        <taxon>Neognathae</taxon>
        <taxon>Neoaves</taxon>
        <taxon>Telluraves</taxon>
        <taxon>Australaves</taxon>
        <taxon>Passeriformes</taxon>
        <taxon>Pipridae</taxon>
        <taxon>Lepidothrix</taxon>
    </lineage>
</organism>
<feature type="coiled-coil region" evidence="1">
    <location>
        <begin position="2731"/>
        <end position="2758"/>
    </location>
</feature>
<proteinExistence type="predicted"/>
<evidence type="ECO:0000313" key="3">
    <source>
        <dbReference type="Proteomes" id="UP000504624"/>
    </source>
</evidence>
<dbReference type="GeneID" id="108501599"/>